<evidence type="ECO:0000313" key="8">
    <source>
        <dbReference type="Proteomes" id="UP000031866"/>
    </source>
</evidence>
<reference evidence="7" key="3">
    <citation type="submission" date="2020-05" db="EMBL/GenBank/DDBJ databases">
        <title>Genomic insights into acetone-butanol-ethanol (ABE) fermentation by sequencing solventogenic clostridia strains.</title>
        <authorList>
            <person name="Brown S."/>
        </authorList>
    </citation>
    <scope>NUCLEOTIDE SEQUENCE</scope>
    <source>
        <strain evidence="7">DJ126</strain>
    </source>
</reference>
<dbReference type="GO" id="GO:0016887">
    <property type="term" value="F:ATP hydrolysis activity"/>
    <property type="evidence" value="ECO:0007669"/>
    <property type="project" value="InterPro"/>
</dbReference>
<dbReference type="PANTHER" id="PTHR43335">
    <property type="entry name" value="ABC TRANSPORTER, ATP-BINDING PROTEIN"/>
    <property type="match status" value="1"/>
</dbReference>
<evidence type="ECO:0000313" key="7">
    <source>
        <dbReference type="EMBL" id="NRV09446.1"/>
    </source>
</evidence>
<dbReference type="AlphaFoldDB" id="A0A0B5QXN5"/>
<dbReference type="Proteomes" id="UP000821656">
    <property type="component" value="Unassembled WGS sequence"/>
</dbReference>
<evidence type="ECO:0000313" key="6">
    <source>
        <dbReference type="EMBL" id="AJH01734.1"/>
    </source>
</evidence>
<dbReference type="RefSeq" id="WP_041900216.1">
    <property type="nucleotide sequence ID" value="NZ_CP010086.2"/>
</dbReference>
<evidence type="ECO:0000256" key="2">
    <source>
        <dbReference type="ARBA" id="ARBA00022448"/>
    </source>
</evidence>
<dbReference type="PROSITE" id="PS50893">
    <property type="entry name" value="ABC_TRANSPORTER_2"/>
    <property type="match status" value="1"/>
</dbReference>
<evidence type="ECO:0000256" key="4">
    <source>
        <dbReference type="ARBA" id="ARBA00022840"/>
    </source>
</evidence>
<dbReference type="EMBL" id="JABSXK010000001">
    <property type="protein sequence ID" value="NRV09446.1"/>
    <property type="molecule type" value="Genomic_DNA"/>
</dbReference>
<dbReference type="EMBL" id="CP010086">
    <property type="protein sequence ID" value="AJH01734.1"/>
    <property type="molecule type" value="Genomic_DNA"/>
</dbReference>
<feature type="domain" description="ABC transporter" evidence="5">
    <location>
        <begin position="6"/>
        <end position="234"/>
    </location>
</feature>
<sequence length="304" mass="33330">MAKQILLLDNVHKSIKNKEIVKGITFSINEGEVLGFLGPNGAGKSTTLRMIVGLSSPTSGKILIDGYSITKDYVKAMSKVGCIIEGPDMYNYLSGLENLKMLASMNKNVTNEDITRVIELVGMQNRINDKVSTYSLGMKQRLGLAQALIHNPKLLILDEPTNGLDPSGINEFRHIIKDLAKKENIAVLISSHLISEVELMCDTVAIIKSGTLLKYASVSELISDKEVSFVLSDNSKGIKILKDKWNIDSSLINNTIIAKVDVSKIEKINSSFIEEGIAIKFVSINQKTLEDLFLSLTESNSIVS</sequence>
<accession>A0A0B5QXN5</accession>
<keyword evidence="2" id="KW-0813">Transport</keyword>
<reference evidence="8" key="1">
    <citation type="submission" date="2014-12" db="EMBL/GenBank/DDBJ databases">
        <title>Genome sequence of Clostridium beijerinckii strain 59B.</title>
        <authorList>
            <person name="Little G.T."/>
            <person name="Minton N.P."/>
        </authorList>
    </citation>
    <scope>NUCLEOTIDE SEQUENCE [LARGE SCALE GENOMIC DNA]</scope>
    <source>
        <strain evidence="8">59B</strain>
    </source>
</reference>
<dbReference type="GO" id="GO:0005524">
    <property type="term" value="F:ATP binding"/>
    <property type="evidence" value="ECO:0007669"/>
    <property type="project" value="UniProtKB-KW"/>
</dbReference>
<dbReference type="SUPFAM" id="SSF52540">
    <property type="entry name" value="P-loop containing nucleoside triphosphate hydrolases"/>
    <property type="match status" value="1"/>
</dbReference>
<comment type="similarity">
    <text evidence="1">Belongs to the ABC transporter superfamily.</text>
</comment>
<evidence type="ECO:0000256" key="3">
    <source>
        <dbReference type="ARBA" id="ARBA00022741"/>
    </source>
</evidence>
<dbReference type="STRING" id="1520.LF65_05209"/>
<dbReference type="InterPro" id="IPR017871">
    <property type="entry name" value="ABC_transporter-like_CS"/>
</dbReference>
<reference evidence="6" key="2">
    <citation type="submission" date="2016-02" db="EMBL/GenBank/DDBJ databases">
        <title>Genome sequence of Clostridium beijerinckii strain 59B.</title>
        <authorList>
            <person name="Little G.T."/>
            <person name="Minton N.P."/>
        </authorList>
    </citation>
    <scope>NUCLEOTIDE SEQUENCE</scope>
    <source>
        <strain evidence="6">NCIMB 14988</strain>
    </source>
</reference>
<proteinExistence type="inferred from homology"/>
<evidence type="ECO:0000256" key="1">
    <source>
        <dbReference type="ARBA" id="ARBA00005417"/>
    </source>
</evidence>
<keyword evidence="4 6" id="KW-0067">ATP-binding</keyword>
<dbReference type="KEGG" id="cbei:LF65_05209"/>
<name>A0A0B5QXN5_CLOBE</name>
<dbReference type="Gene3D" id="3.40.50.300">
    <property type="entry name" value="P-loop containing nucleotide triphosphate hydrolases"/>
    <property type="match status" value="1"/>
</dbReference>
<evidence type="ECO:0000259" key="5">
    <source>
        <dbReference type="PROSITE" id="PS50893"/>
    </source>
</evidence>
<dbReference type="PANTHER" id="PTHR43335:SF4">
    <property type="entry name" value="ABC TRANSPORTER, ATP-BINDING PROTEIN"/>
    <property type="match status" value="1"/>
</dbReference>
<dbReference type="InterPro" id="IPR003593">
    <property type="entry name" value="AAA+_ATPase"/>
</dbReference>
<dbReference type="InterPro" id="IPR003439">
    <property type="entry name" value="ABC_transporter-like_ATP-bd"/>
</dbReference>
<keyword evidence="3" id="KW-0547">Nucleotide-binding</keyword>
<dbReference type="InterPro" id="IPR027417">
    <property type="entry name" value="P-loop_NTPase"/>
</dbReference>
<organism evidence="6 8">
    <name type="scientific">Clostridium beijerinckii</name>
    <name type="common">Clostridium MP</name>
    <dbReference type="NCBI Taxonomy" id="1520"/>
    <lineage>
        <taxon>Bacteria</taxon>
        <taxon>Bacillati</taxon>
        <taxon>Bacillota</taxon>
        <taxon>Clostridia</taxon>
        <taxon>Eubacteriales</taxon>
        <taxon>Clostridiaceae</taxon>
        <taxon>Clostridium</taxon>
    </lineage>
</organism>
<dbReference type="Pfam" id="PF00005">
    <property type="entry name" value="ABC_tran"/>
    <property type="match status" value="1"/>
</dbReference>
<dbReference type="OrthoDB" id="9809205at2"/>
<dbReference type="Proteomes" id="UP000031866">
    <property type="component" value="Chromosome"/>
</dbReference>
<gene>
    <name evidence="7" type="ORF">DFH45_002409</name>
    <name evidence="6" type="ORF">LF65_05209</name>
</gene>
<dbReference type="SMART" id="SM00382">
    <property type="entry name" value="AAA"/>
    <property type="match status" value="1"/>
</dbReference>
<protein>
    <submittedName>
        <fullName evidence="6">ABC transporter ATP-binding protein</fullName>
    </submittedName>
    <submittedName>
        <fullName evidence="7">ABC-2 type transport system ATP-binding protein</fullName>
    </submittedName>
</protein>
<dbReference type="PROSITE" id="PS00211">
    <property type="entry name" value="ABC_TRANSPORTER_1"/>
    <property type="match status" value="1"/>
</dbReference>